<name>A0A1I4XDI3_9GAMM</name>
<dbReference type="PIRSF" id="PIRSF004982">
    <property type="entry name" value="SlP"/>
    <property type="match status" value="1"/>
</dbReference>
<keyword evidence="2" id="KW-1185">Reference proteome</keyword>
<sequence>MELKKLLLPVLISGFIVTGCSSIPKNLGGNSELVSTASYQQLYENPVQYKGQEVRIGGRVVNVINHENETLFEIAVQPLDKTARPDIDQPYQGRVMVKKAGFIDPLTLRNHLITVLGTVDNSVQGRVGKAQYKFIVLNMLGYQIWHIRENLIPVESWNYGFGPYWNDGWSAYPYPYPYVMDWGWYPAPDSFQIQKTIVK</sequence>
<dbReference type="AlphaFoldDB" id="A0A1I4XDI3"/>
<evidence type="ECO:0000313" key="1">
    <source>
        <dbReference type="EMBL" id="SFN23586.1"/>
    </source>
</evidence>
<dbReference type="Proteomes" id="UP000242222">
    <property type="component" value="Unassembled WGS sequence"/>
</dbReference>
<dbReference type="Pfam" id="PF03843">
    <property type="entry name" value="Slp"/>
    <property type="match status" value="1"/>
</dbReference>
<proteinExistence type="predicted"/>
<dbReference type="NCBIfam" id="TIGR00752">
    <property type="entry name" value="slp"/>
    <property type="match status" value="1"/>
</dbReference>
<dbReference type="STRING" id="1367852.SAMN05216516_10455"/>
<dbReference type="GO" id="GO:0019867">
    <property type="term" value="C:outer membrane"/>
    <property type="evidence" value="ECO:0007669"/>
    <property type="project" value="InterPro"/>
</dbReference>
<keyword evidence="1" id="KW-0449">Lipoprotein</keyword>
<organism evidence="1 2">
    <name type="scientific">Izhakiella capsodis</name>
    <dbReference type="NCBI Taxonomy" id="1367852"/>
    <lineage>
        <taxon>Bacteria</taxon>
        <taxon>Pseudomonadati</taxon>
        <taxon>Pseudomonadota</taxon>
        <taxon>Gammaproteobacteria</taxon>
        <taxon>Enterobacterales</taxon>
        <taxon>Erwiniaceae</taxon>
        <taxon>Izhakiella</taxon>
    </lineage>
</organism>
<evidence type="ECO:0000313" key="2">
    <source>
        <dbReference type="Proteomes" id="UP000242222"/>
    </source>
</evidence>
<dbReference type="InterPro" id="IPR004658">
    <property type="entry name" value="OMP_Slp"/>
</dbReference>
<protein>
    <submittedName>
        <fullName evidence="1">Outer membrane lipoprotein</fullName>
    </submittedName>
</protein>
<dbReference type="PANTHER" id="PTHR37530">
    <property type="entry name" value="OUTER MEMBRANE PROTEIN SLP"/>
    <property type="match status" value="1"/>
</dbReference>
<dbReference type="EMBL" id="FOVC01000004">
    <property type="protein sequence ID" value="SFN23586.1"/>
    <property type="molecule type" value="Genomic_DNA"/>
</dbReference>
<dbReference type="OrthoDB" id="5295757at2"/>
<accession>A0A1I4XDI3</accession>
<reference evidence="2" key="1">
    <citation type="submission" date="2016-10" db="EMBL/GenBank/DDBJ databases">
        <authorList>
            <person name="Varghese N."/>
            <person name="Submissions S."/>
        </authorList>
    </citation>
    <scope>NUCLEOTIDE SEQUENCE [LARGE SCALE GENOMIC DNA]</scope>
    <source>
        <strain evidence="2">N6PO6</strain>
    </source>
</reference>
<gene>
    <name evidence="1" type="ORF">SAMN05216516_10455</name>
</gene>
<dbReference type="PANTHER" id="PTHR37530:SF1">
    <property type="entry name" value="OUTER MEMBRANE PROTEIN SLP"/>
    <property type="match status" value="1"/>
</dbReference>
<dbReference type="PROSITE" id="PS51257">
    <property type="entry name" value="PROKAR_LIPOPROTEIN"/>
    <property type="match status" value="1"/>
</dbReference>